<gene>
    <name evidence="1" type="ORF">M1E25_11235</name>
</gene>
<dbReference type="EMBL" id="JAMQGM010000023">
    <property type="protein sequence ID" value="MCM2577923.1"/>
    <property type="molecule type" value="Genomic_DNA"/>
</dbReference>
<organism evidence="1 2">
    <name type="scientific">Streptomyces meridianus</name>
    <dbReference type="NCBI Taxonomy" id="2938945"/>
    <lineage>
        <taxon>Bacteria</taxon>
        <taxon>Bacillati</taxon>
        <taxon>Actinomycetota</taxon>
        <taxon>Actinomycetes</taxon>
        <taxon>Kitasatosporales</taxon>
        <taxon>Streptomycetaceae</taxon>
        <taxon>Streptomyces</taxon>
    </lineage>
</organism>
<comment type="caution">
    <text evidence="1">The sequence shown here is derived from an EMBL/GenBank/DDBJ whole genome shotgun (WGS) entry which is preliminary data.</text>
</comment>
<sequence>MHEQPRRLPKAGQMRSYTAGVVRTLTEQHRLPLDYSVASLHIVDFVVDGLRRDQPEKTQVAETLFGLGAYVGEVIVRRTHAEWVDLRDDEGRLFRQPVGIRMSTGRVWNPLGRVVNRFLVGPEESIHGFFLLVQAPERRSHDTP</sequence>
<evidence type="ECO:0000313" key="1">
    <source>
        <dbReference type="EMBL" id="MCM2577923.1"/>
    </source>
</evidence>
<dbReference type="RefSeq" id="WP_251413445.1">
    <property type="nucleotide sequence ID" value="NZ_JAMQGM010000023.1"/>
</dbReference>
<protein>
    <submittedName>
        <fullName evidence="1">Uncharacterized protein</fullName>
    </submittedName>
</protein>
<dbReference type="Proteomes" id="UP001167160">
    <property type="component" value="Unassembled WGS sequence"/>
</dbReference>
<keyword evidence="2" id="KW-1185">Reference proteome</keyword>
<accession>A0ABT0X7K0</accession>
<evidence type="ECO:0000313" key="2">
    <source>
        <dbReference type="Proteomes" id="UP001167160"/>
    </source>
</evidence>
<reference evidence="1" key="1">
    <citation type="journal article" date="2023" name="Int. J. Syst. Evol. Microbiol.">
        <title>Streptomyces meridianus sp. nov. isolated from brackish water of the Tagus estuary in Alcochete, Portugal.</title>
        <authorList>
            <person name="Santos J.D.N."/>
            <person name="Klimek D."/>
            <person name="Calusinska M."/>
            <person name="Lobo Da Cunha A."/>
            <person name="Catita J."/>
            <person name="Goncalves H."/>
            <person name="Gonzalez I."/>
            <person name="Reyes F."/>
            <person name="Lage O.M."/>
        </authorList>
    </citation>
    <scope>NUCLEOTIDE SEQUENCE</scope>
    <source>
        <strain evidence="1">MTZ3.1</strain>
    </source>
</reference>
<proteinExistence type="predicted"/>
<name>A0ABT0X7K0_9ACTN</name>